<dbReference type="Proteomes" id="UP000054350">
    <property type="component" value="Unassembled WGS sequence"/>
</dbReference>
<keyword evidence="3" id="KW-1185">Reference proteome</keyword>
<organism evidence="2 3">
    <name type="scientific">Allomyces macrogynus (strain ATCC 38327)</name>
    <name type="common">Allomyces javanicus var. macrogynus</name>
    <dbReference type="NCBI Taxonomy" id="578462"/>
    <lineage>
        <taxon>Eukaryota</taxon>
        <taxon>Fungi</taxon>
        <taxon>Fungi incertae sedis</taxon>
        <taxon>Blastocladiomycota</taxon>
        <taxon>Blastocladiomycetes</taxon>
        <taxon>Blastocladiales</taxon>
        <taxon>Blastocladiaceae</taxon>
        <taxon>Allomyces</taxon>
    </lineage>
</organism>
<dbReference type="STRING" id="578462.A0A0L0SXS8"/>
<evidence type="ECO:0000259" key="1">
    <source>
        <dbReference type="Pfam" id="PF00266"/>
    </source>
</evidence>
<dbReference type="Pfam" id="PF00266">
    <property type="entry name" value="Aminotran_5"/>
    <property type="match status" value="1"/>
</dbReference>
<dbReference type="InterPro" id="IPR015422">
    <property type="entry name" value="PyrdxlP-dep_Trfase_small"/>
</dbReference>
<dbReference type="Gene3D" id="3.40.640.10">
    <property type="entry name" value="Type I PLP-dependent aspartate aminotransferase-like (Major domain)"/>
    <property type="match status" value="1"/>
</dbReference>
<protein>
    <recommendedName>
        <fullName evidence="1">Aminotransferase class V domain-containing protein</fullName>
    </recommendedName>
</protein>
<dbReference type="AlphaFoldDB" id="A0A0L0SXS8"/>
<dbReference type="SUPFAM" id="SSF53383">
    <property type="entry name" value="PLP-dependent transferases"/>
    <property type="match status" value="1"/>
</dbReference>
<dbReference type="eggNOG" id="KOG2840">
    <property type="taxonomic scope" value="Eukaryota"/>
</dbReference>
<evidence type="ECO:0000313" key="2">
    <source>
        <dbReference type="EMBL" id="KNE67129.1"/>
    </source>
</evidence>
<dbReference type="Gene3D" id="3.90.1150.10">
    <property type="entry name" value="Aspartate Aminotransferase, domain 1"/>
    <property type="match status" value="1"/>
</dbReference>
<dbReference type="PANTHER" id="PTHR43686:SF1">
    <property type="entry name" value="AMINOTRAN_5 DOMAIN-CONTAINING PROTEIN"/>
    <property type="match status" value="1"/>
</dbReference>
<gene>
    <name evidence="2" type="ORF">AMAG_12202</name>
</gene>
<reference evidence="2 3" key="1">
    <citation type="submission" date="2009-11" db="EMBL/GenBank/DDBJ databases">
        <title>Annotation of Allomyces macrogynus ATCC 38327.</title>
        <authorList>
            <consortium name="The Broad Institute Genome Sequencing Platform"/>
            <person name="Russ C."/>
            <person name="Cuomo C."/>
            <person name="Burger G."/>
            <person name="Gray M.W."/>
            <person name="Holland P.W.H."/>
            <person name="King N."/>
            <person name="Lang F.B.F."/>
            <person name="Roger A.J."/>
            <person name="Ruiz-Trillo I."/>
            <person name="Young S.K."/>
            <person name="Zeng Q."/>
            <person name="Gargeya S."/>
            <person name="Fitzgerald M."/>
            <person name="Haas B."/>
            <person name="Abouelleil A."/>
            <person name="Alvarado L."/>
            <person name="Arachchi H.M."/>
            <person name="Berlin A."/>
            <person name="Chapman S.B."/>
            <person name="Gearin G."/>
            <person name="Goldberg J."/>
            <person name="Griggs A."/>
            <person name="Gujja S."/>
            <person name="Hansen M."/>
            <person name="Heiman D."/>
            <person name="Howarth C."/>
            <person name="Larimer J."/>
            <person name="Lui A."/>
            <person name="MacDonald P.J.P."/>
            <person name="McCowen C."/>
            <person name="Montmayeur A."/>
            <person name="Murphy C."/>
            <person name="Neiman D."/>
            <person name="Pearson M."/>
            <person name="Priest M."/>
            <person name="Roberts A."/>
            <person name="Saif S."/>
            <person name="Shea T."/>
            <person name="Sisk P."/>
            <person name="Stolte C."/>
            <person name="Sykes S."/>
            <person name="Wortman J."/>
            <person name="Nusbaum C."/>
            <person name="Birren B."/>
        </authorList>
    </citation>
    <scope>NUCLEOTIDE SEQUENCE [LARGE SCALE GENOMIC DNA]</scope>
    <source>
        <strain evidence="2 3">ATCC 38327</strain>
    </source>
</reference>
<proteinExistence type="predicted"/>
<feature type="domain" description="Aminotransferase class V" evidence="1">
    <location>
        <begin position="43"/>
        <end position="424"/>
    </location>
</feature>
<dbReference type="VEuPathDB" id="FungiDB:AMAG_12202"/>
<accession>A0A0L0SXS8</accession>
<dbReference type="InterPro" id="IPR015424">
    <property type="entry name" value="PyrdxlP-dep_Trfase"/>
</dbReference>
<name>A0A0L0SXS8_ALLM3</name>
<dbReference type="InterPro" id="IPR015421">
    <property type="entry name" value="PyrdxlP-dep_Trfase_major"/>
</dbReference>
<sequence>MNRIDEIILSSISADARIRAIHKSVIGARAPFLSPIGRTRSVIYCDYFASGRPLKFVEDVIRNHILPFYANTHTTTTITARRTMAQRERARDVIRKCLNADKDLYSVIFTGSGSTAAIVHLATTLQLYDRSVWQAGAPMPTVFISLAEHHSNILPFRDSAAKVVTVPLDETGRQLDLVELERQVVAAKEAGSPLLIGSFSAGSNLTGIVVDADPISRIMHRYGGLAFFDYAGVGAYVDIDMNPVDDETVPTADRGLAYKDAVFLSPHKFIGGPGTPGVLVARSSLFRPDLPTRPGGGSVNFVTGMEHEYLDDLEEREEAGTPAIVEAIRCGLVFRVKELVGVAEMKLREHAIAKHALEQLTAHPRIRVLGDTKGERVPVFCIQIASPDVDTTATRFLHYNFVSAVLNDFFGIQTRGGCMCAGPYGISLLNLTAEQVETYQTLLSQNPAVRSRLIHGSAPSCNTGPCSPVPAKLDSLKPGYLRFSFNYFTPIDEVGTVLRAVTWVADHGWRLLPYYRVDSQSGAWSMRCTPTVMLKLSRKSLRGLPTADLLMVPAHGALTVANEPAESDAKALRVAQRLADRVGVVLRAHGAAIQAELYDGFQLYGTAVEAARWFMHPADAVFMLGHVDVPKPSRAPVALMLRMVGRMRASLPARHSRDKQKPTFAMAPSINDSAVTVTNGSTVLNVDDSDCGMLRANSSLDCSVASVRDGL</sequence>
<dbReference type="OrthoDB" id="420046at2759"/>
<reference evidence="3" key="2">
    <citation type="submission" date="2009-11" db="EMBL/GenBank/DDBJ databases">
        <title>The Genome Sequence of Allomyces macrogynus strain ATCC 38327.</title>
        <authorList>
            <consortium name="The Broad Institute Genome Sequencing Platform"/>
            <person name="Russ C."/>
            <person name="Cuomo C."/>
            <person name="Shea T."/>
            <person name="Young S.K."/>
            <person name="Zeng Q."/>
            <person name="Koehrsen M."/>
            <person name="Haas B."/>
            <person name="Borodovsky M."/>
            <person name="Guigo R."/>
            <person name="Alvarado L."/>
            <person name="Berlin A."/>
            <person name="Borenstein D."/>
            <person name="Chen Z."/>
            <person name="Engels R."/>
            <person name="Freedman E."/>
            <person name="Gellesch M."/>
            <person name="Goldberg J."/>
            <person name="Griggs A."/>
            <person name="Gujja S."/>
            <person name="Heiman D."/>
            <person name="Hepburn T."/>
            <person name="Howarth C."/>
            <person name="Jen D."/>
            <person name="Larson L."/>
            <person name="Lewis B."/>
            <person name="Mehta T."/>
            <person name="Park D."/>
            <person name="Pearson M."/>
            <person name="Roberts A."/>
            <person name="Saif S."/>
            <person name="Shenoy N."/>
            <person name="Sisk P."/>
            <person name="Stolte C."/>
            <person name="Sykes S."/>
            <person name="Walk T."/>
            <person name="White J."/>
            <person name="Yandava C."/>
            <person name="Burger G."/>
            <person name="Gray M.W."/>
            <person name="Holland P.W.H."/>
            <person name="King N."/>
            <person name="Lang F.B.F."/>
            <person name="Roger A.J."/>
            <person name="Ruiz-Trillo I."/>
            <person name="Lander E."/>
            <person name="Nusbaum C."/>
        </authorList>
    </citation>
    <scope>NUCLEOTIDE SEQUENCE [LARGE SCALE GENOMIC DNA]</scope>
    <source>
        <strain evidence="3">ATCC 38327</strain>
    </source>
</reference>
<evidence type="ECO:0000313" key="3">
    <source>
        <dbReference type="Proteomes" id="UP000054350"/>
    </source>
</evidence>
<dbReference type="InterPro" id="IPR000192">
    <property type="entry name" value="Aminotrans_V_dom"/>
</dbReference>
<dbReference type="PANTHER" id="PTHR43686">
    <property type="entry name" value="SULFURTRANSFERASE-RELATED"/>
    <property type="match status" value="1"/>
</dbReference>
<dbReference type="EMBL" id="GG745352">
    <property type="protein sequence ID" value="KNE67129.1"/>
    <property type="molecule type" value="Genomic_DNA"/>
</dbReference>